<keyword evidence="4 7" id="KW-1133">Transmembrane helix</keyword>
<gene>
    <name evidence="8" type="ordered locus">DEHA2F15268g</name>
</gene>
<evidence type="ECO:0000256" key="1">
    <source>
        <dbReference type="ARBA" id="ARBA00004141"/>
    </source>
</evidence>
<comment type="similarity">
    <text evidence="2">Belongs to the TAPT1 family.</text>
</comment>
<keyword evidence="3 7" id="KW-0812">Transmembrane</keyword>
<keyword evidence="9" id="KW-1185">Reference proteome</keyword>
<evidence type="ECO:0000256" key="5">
    <source>
        <dbReference type="ARBA" id="ARBA00023136"/>
    </source>
</evidence>
<name>Q6BL97_DEBHA</name>
<dbReference type="HOGENOM" id="CLU_003655_1_1_1"/>
<dbReference type="FunCoup" id="Q6BL97">
    <property type="interactions" value="289"/>
</dbReference>
<protein>
    <submittedName>
        <fullName evidence="8">DEHA2F15268p</fullName>
    </submittedName>
</protein>
<feature type="compositionally biased region" description="Polar residues" evidence="6">
    <location>
        <begin position="608"/>
        <end position="620"/>
    </location>
</feature>
<dbReference type="PANTHER" id="PTHR13317:SF4">
    <property type="entry name" value="TRANSMEMBRANE ANTERIOR POSTERIOR TRANSFORMATION PROTEIN 1 HOMOLOG"/>
    <property type="match status" value="1"/>
</dbReference>
<dbReference type="PANTHER" id="PTHR13317">
    <property type="entry name" value="TRANSMEMBRANE ANTERIOR POSTERIOR TRANSFORMATION PROTEIN 1 HOMOLOG"/>
    <property type="match status" value="1"/>
</dbReference>
<feature type="transmembrane region" description="Helical" evidence="7">
    <location>
        <begin position="487"/>
        <end position="515"/>
    </location>
</feature>
<evidence type="ECO:0000256" key="2">
    <source>
        <dbReference type="ARBA" id="ARBA00008803"/>
    </source>
</evidence>
<dbReference type="KEGG" id="dha:DEHA2F15268g"/>
<comment type="subcellular location">
    <subcellularLocation>
        <location evidence="1">Membrane</location>
        <topology evidence="1">Multi-pass membrane protein</topology>
    </subcellularLocation>
</comment>
<dbReference type="GO" id="GO:0005789">
    <property type="term" value="C:endoplasmic reticulum membrane"/>
    <property type="evidence" value="ECO:0007669"/>
    <property type="project" value="TreeGrafter"/>
</dbReference>
<feature type="region of interest" description="Disordered" evidence="6">
    <location>
        <begin position="1"/>
        <end position="51"/>
    </location>
</feature>
<dbReference type="Proteomes" id="UP000000599">
    <property type="component" value="Chromosome F"/>
</dbReference>
<keyword evidence="5 7" id="KW-0472">Membrane</keyword>
<feature type="transmembrane region" description="Helical" evidence="7">
    <location>
        <begin position="263"/>
        <end position="286"/>
    </location>
</feature>
<dbReference type="GeneID" id="2904151"/>
<proteinExistence type="inferred from homology"/>
<dbReference type="eggNOG" id="KOG2490">
    <property type="taxonomic scope" value="Eukaryota"/>
</dbReference>
<dbReference type="OMA" id="YHDVRGQ"/>
<reference evidence="8 9" key="1">
    <citation type="journal article" date="2004" name="Nature">
        <title>Genome evolution in yeasts.</title>
        <authorList>
            <consortium name="Genolevures"/>
            <person name="Dujon B."/>
            <person name="Sherman D."/>
            <person name="Fischer G."/>
            <person name="Durrens P."/>
            <person name="Casaregola S."/>
            <person name="Lafontaine I."/>
            <person name="de Montigny J."/>
            <person name="Marck C."/>
            <person name="Neuveglise C."/>
            <person name="Talla E."/>
            <person name="Goffard N."/>
            <person name="Frangeul L."/>
            <person name="Aigle M."/>
            <person name="Anthouard V."/>
            <person name="Babour A."/>
            <person name="Barbe V."/>
            <person name="Barnay S."/>
            <person name="Blanchin S."/>
            <person name="Beckerich J.M."/>
            <person name="Beyne E."/>
            <person name="Bleykasten C."/>
            <person name="Boisrame A."/>
            <person name="Boyer J."/>
            <person name="Cattolico L."/>
            <person name="Confanioleri F."/>
            <person name="de Daruvar A."/>
            <person name="Despons L."/>
            <person name="Fabre E."/>
            <person name="Fairhead C."/>
            <person name="Ferry-Dumazet H."/>
            <person name="Groppi A."/>
            <person name="Hantraye F."/>
            <person name="Hennequin C."/>
            <person name="Jauniaux N."/>
            <person name="Joyet P."/>
            <person name="Kachouri R."/>
            <person name="Kerrest A."/>
            <person name="Koszul R."/>
            <person name="Lemaire M."/>
            <person name="Lesur I."/>
            <person name="Ma L."/>
            <person name="Muller H."/>
            <person name="Nicaud J.M."/>
            <person name="Nikolski M."/>
            <person name="Oztas S."/>
            <person name="Ozier-Kalogeropoulos O."/>
            <person name="Pellenz S."/>
            <person name="Potier S."/>
            <person name="Richard G.F."/>
            <person name="Straub M.L."/>
            <person name="Suleau A."/>
            <person name="Swennene D."/>
            <person name="Tekaia F."/>
            <person name="Wesolowski-Louvel M."/>
            <person name="Westhof E."/>
            <person name="Wirth B."/>
            <person name="Zeniou-Meyer M."/>
            <person name="Zivanovic I."/>
            <person name="Bolotin-Fukuhara M."/>
            <person name="Thierry A."/>
            <person name="Bouchier C."/>
            <person name="Caudron B."/>
            <person name="Scarpelli C."/>
            <person name="Gaillardin C."/>
            <person name="Weissenbach J."/>
            <person name="Wincker P."/>
            <person name="Souciet J.L."/>
        </authorList>
    </citation>
    <scope>NUCLEOTIDE SEQUENCE [LARGE SCALE GENOMIC DNA]</scope>
    <source>
        <strain evidence="9">ATCC 36239 / CBS 767 / BCRC 21394 / JCM 1990 / NBRC 0083 / IGC 2968</strain>
    </source>
</reference>
<evidence type="ECO:0000313" key="8">
    <source>
        <dbReference type="EMBL" id="CAG89394.2"/>
    </source>
</evidence>
<accession>Q6BL97</accession>
<evidence type="ECO:0000313" key="9">
    <source>
        <dbReference type="Proteomes" id="UP000000599"/>
    </source>
</evidence>
<dbReference type="VEuPathDB" id="FungiDB:DEHA2F15268g"/>
<feature type="transmembrane region" description="Helical" evidence="7">
    <location>
        <begin position="191"/>
        <end position="209"/>
    </location>
</feature>
<sequence>MGRNRINRNRSLDGRGATGSSHLNTSLDSKSRSRSTSRSTYSIGPRSRSSTTTSFLNFISNGSHASHSSPPNWRNRDKIFSLYRLLKLELNLPDENNSVSARTSGSQKGEDDSSYEEISNLVKVPLALERFMIFGLLVCLNSFLTLFTLVPLKILILSYKSVFESIDQFRVHRGLNLDIFYNKFRWIKRDVITLAILILSFSMLSLPNLDISRMYHDVRGQADIKLYVMFGVLEVADKLCSSIGQDILNILYQIPITPTRNRAWIKFAVFFIFSILYLSLHSYILIYQTVSLNVAANSYSNALLTLLLSNQFAELKGSVFKKFDREGLFQITMADLTERFQLSLMLGIIALRNLLQLNSIHMGIIPNSWKSWNNWFGALFGPSIVVIGSEIFVDWLKHCYITKFNRVRPRIYRNFLYVLSLDYIQVFKSTSNPDIDVSSELTDYIVLTKRIGLPLLASIVCFLRMTYPDLKQLFFFQATNSFVYSLIISLILILITFFTLMFIRLMLGLVILKWANRIRNEHKKYQTWLREESSKLGDATEYSKSAIVDGFSLSPQLVSSTVDTDIASTSIESDILPRGLDNQVSSPNSSTPTLPLFDLETPSPKASPKTSQGLSNNIPSPKSPIELSYIPGVPNTEASSINPSTRSYLYDFGEKVPPTIEERRNQQFMNQDTELNDLDVNGDEGLGNVMRYEMSSKRIW</sequence>
<dbReference type="OrthoDB" id="5376140at2759"/>
<evidence type="ECO:0000256" key="3">
    <source>
        <dbReference type="ARBA" id="ARBA00022692"/>
    </source>
</evidence>
<dbReference type="RefSeq" id="XP_461024.2">
    <property type="nucleotide sequence ID" value="XM_461024.1"/>
</dbReference>
<dbReference type="AlphaFoldDB" id="Q6BL97"/>
<dbReference type="EMBL" id="CR382138">
    <property type="protein sequence ID" value="CAG89394.2"/>
    <property type="molecule type" value="Genomic_DNA"/>
</dbReference>
<dbReference type="InterPro" id="IPR008010">
    <property type="entry name" value="Tatp1"/>
</dbReference>
<evidence type="ECO:0000256" key="6">
    <source>
        <dbReference type="SAM" id="MobiDB-lite"/>
    </source>
</evidence>
<dbReference type="InParanoid" id="Q6BL97"/>
<feature type="transmembrane region" description="Helical" evidence="7">
    <location>
        <begin position="375"/>
        <end position="396"/>
    </location>
</feature>
<feature type="region of interest" description="Disordered" evidence="6">
    <location>
        <begin position="578"/>
        <end position="622"/>
    </location>
</feature>
<organism evidence="8 9">
    <name type="scientific">Debaryomyces hansenii (strain ATCC 36239 / CBS 767 / BCRC 21394 / JCM 1990 / NBRC 0083 / IGC 2968)</name>
    <name type="common">Yeast</name>
    <name type="synonym">Torulaspora hansenii</name>
    <dbReference type="NCBI Taxonomy" id="284592"/>
    <lineage>
        <taxon>Eukaryota</taxon>
        <taxon>Fungi</taxon>
        <taxon>Dikarya</taxon>
        <taxon>Ascomycota</taxon>
        <taxon>Saccharomycotina</taxon>
        <taxon>Pichiomycetes</taxon>
        <taxon>Debaryomycetaceae</taxon>
        <taxon>Debaryomyces</taxon>
    </lineage>
</organism>
<feature type="compositionally biased region" description="Low complexity" evidence="6">
    <location>
        <begin position="585"/>
        <end position="596"/>
    </location>
</feature>
<dbReference type="Pfam" id="PF05346">
    <property type="entry name" value="DUF747"/>
    <property type="match status" value="1"/>
</dbReference>
<evidence type="ECO:0000256" key="4">
    <source>
        <dbReference type="ARBA" id="ARBA00022989"/>
    </source>
</evidence>
<feature type="transmembrane region" description="Helical" evidence="7">
    <location>
        <begin position="131"/>
        <end position="156"/>
    </location>
</feature>
<evidence type="ECO:0000256" key="7">
    <source>
        <dbReference type="SAM" id="Phobius"/>
    </source>
</evidence>